<evidence type="ECO:0000256" key="5">
    <source>
        <dbReference type="ARBA" id="ARBA00022679"/>
    </source>
</evidence>
<evidence type="ECO:0000256" key="8">
    <source>
        <dbReference type="ARBA" id="ARBA00022989"/>
    </source>
</evidence>
<dbReference type="Ensembl" id="ENSGWIT00000008752.1">
    <property type="protein sequence ID" value="ENSGWIP00000007876.1"/>
    <property type="gene ID" value="ENSGWIG00000004597.1"/>
</dbReference>
<dbReference type="GO" id="GO:0006493">
    <property type="term" value="P:protein O-linked glycosylation"/>
    <property type="evidence" value="ECO:0007669"/>
    <property type="project" value="TreeGrafter"/>
</dbReference>
<dbReference type="RefSeq" id="XP_028296810.1">
    <property type="nucleotide sequence ID" value="XM_028441009.1"/>
</dbReference>
<dbReference type="FunFam" id="3.90.550.50:FF:000001">
    <property type="entry name" value="Hexosyltransferase"/>
    <property type="match status" value="1"/>
</dbReference>
<keyword evidence="5" id="KW-0808">Transferase</keyword>
<comment type="similarity">
    <text evidence="3 13">Belongs to the glycosyltransferase 31 family.</text>
</comment>
<keyword evidence="7 13" id="KW-0735">Signal-anchor</keyword>
<evidence type="ECO:0000256" key="3">
    <source>
        <dbReference type="ARBA" id="ARBA00008661"/>
    </source>
</evidence>
<name>A0A8C5DLR2_GOUWI</name>
<protein>
    <recommendedName>
        <fullName evidence="13">Hexosyltransferase</fullName>
        <ecNumber evidence="13">2.4.1.-</ecNumber>
    </recommendedName>
</protein>
<dbReference type="OrthoDB" id="5512589at2759"/>
<evidence type="ECO:0000256" key="12">
    <source>
        <dbReference type="ARBA" id="ARBA00023180"/>
    </source>
</evidence>
<evidence type="ECO:0000256" key="2">
    <source>
        <dbReference type="ARBA" id="ARBA00004922"/>
    </source>
</evidence>
<reference evidence="14" key="2">
    <citation type="submission" date="2025-08" db="UniProtKB">
        <authorList>
            <consortium name="Ensembl"/>
        </authorList>
    </citation>
    <scope>IDENTIFICATION</scope>
</reference>
<feature type="transmembrane region" description="Helical" evidence="13">
    <location>
        <begin position="21"/>
        <end position="41"/>
    </location>
</feature>
<dbReference type="Proteomes" id="UP000694680">
    <property type="component" value="Chromosome 3"/>
</dbReference>
<comment type="pathway">
    <text evidence="2">Protein modification; protein glycosylation.</text>
</comment>
<organism evidence="14 15">
    <name type="scientific">Gouania willdenowi</name>
    <name type="common">Blunt-snouted clingfish</name>
    <name type="synonym">Lepadogaster willdenowi</name>
    <dbReference type="NCBI Taxonomy" id="441366"/>
    <lineage>
        <taxon>Eukaryota</taxon>
        <taxon>Metazoa</taxon>
        <taxon>Chordata</taxon>
        <taxon>Craniata</taxon>
        <taxon>Vertebrata</taxon>
        <taxon>Euteleostomi</taxon>
        <taxon>Actinopterygii</taxon>
        <taxon>Neopterygii</taxon>
        <taxon>Teleostei</taxon>
        <taxon>Neoteleostei</taxon>
        <taxon>Acanthomorphata</taxon>
        <taxon>Ovalentaria</taxon>
        <taxon>Blenniimorphae</taxon>
        <taxon>Blenniiformes</taxon>
        <taxon>Gobiesocoidei</taxon>
        <taxon>Gobiesocidae</taxon>
        <taxon>Gobiesocinae</taxon>
        <taxon>Gouania</taxon>
    </lineage>
</organism>
<evidence type="ECO:0000256" key="10">
    <source>
        <dbReference type="ARBA" id="ARBA00023098"/>
    </source>
</evidence>
<evidence type="ECO:0000256" key="11">
    <source>
        <dbReference type="ARBA" id="ARBA00023136"/>
    </source>
</evidence>
<evidence type="ECO:0000256" key="13">
    <source>
        <dbReference type="RuleBase" id="RU363063"/>
    </source>
</evidence>
<gene>
    <name evidence="14" type="primary">LOC114458601</name>
</gene>
<dbReference type="GeneID" id="114458601"/>
<dbReference type="GO" id="GO:0008499">
    <property type="term" value="F:N-acetyl-beta-D-glucosaminide beta-(1,3)-galactosyltransferase activity"/>
    <property type="evidence" value="ECO:0007669"/>
    <property type="project" value="TreeGrafter"/>
</dbReference>
<dbReference type="InterPro" id="IPR002659">
    <property type="entry name" value="Glyco_trans_31"/>
</dbReference>
<evidence type="ECO:0000256" key="9">
    <source>
        <dbReference type="ARBA" id="ARBA00023034"/>
    </source>
</evidence>
<dbReference type="AlphaFoldDB" id="A0A8C5DLR2"/>
<dbReference type="Gene3D" id="3.90.550.50">
    <property type="match status" value="1"/>
</dbReference>
<keyword evidence="12" id="KW-0325">Glycoprotein</keyword>
<evidence type="ECO:0000313" key="14">
    <source>
        <dbReference type="Ensembl" id="ENSGWIP00000007876.1"/>
    </source>
</evidence>
<dbReference type="Pfam" id="PF01762">
    <property type="entry name" value="Galactosyl_T"/>
    <property type="match status" value="1"/>
</dbReference>
<keyword evidence="6 13" id="KW-0812">Transmembrane</keyword>
<dbReference type="PANTHER" id="PTHR11214:SF115">
    <property type="entry name" value="HEXOSYLTRANSFERASE"/>
    <property type="match status" value="1"/>
</dbReference>
<evidence type="ECO:0000256" key="1">
    <source>
        <dbReference type="ARBA" id="ARBA00004323"/>
    </source>
</evidence>
<keyword evidence="9 13" id="KW-0333">Golgi apparatus</keyword>
<sequence length="380" mass="43463">MANDGMLMIFCKGFTSCSIRHCLILLLFLGAVFFFYSTNIIEIRSHWSHYQLVRNQTGFLYYFHKSQNKSILSTVSSLSPTLPDAISVSSVTEVPPSDAVPHVSPGLYWVEYPYQYRFVINEPQKCQQENPFVVLMVPVAPKNRVARDTIRSTWGGERVVKGKVVTLLFLLGLQDKAKEEERGLTQESEEHRDLIQGDFIDCYKNLTIKTMVMLEWLYSHCPEAPYAMKIDSDMFLNVENLVGMLLKAPQTHYMTGLRACNFVVIRDPTSKWYLPEDVYPDPQYPCYILGLGYVLSSDLPRKLVEASRYIKVIYIEDVFLGLCMQYLQIPVTQHPNGYSFNVNPQSYRRCAFSSLVATTTDPQTDLVALWKDFKASGPVC</sequence>
<dbReference type="EC" id="2.4.1.-" evidence="13"/>
<evidence type="ECO:0000313" key="15">
    <source>
        <dbReference type="Proteomes" id="UP000694680"/>
    </source>
</evidence>
<comment type="subcellular location">
    <subcellularLocation>
        <location evidence="1 13">Golgi apparatus membrane</location>
        <topology evidence="1 13">Single-pass type II membrane protein</topology>
    </subcellularLocation>
</comment>
<reference evidence="14" key="1">
    <citation type="submission" date="2020-06" db="EMBL/GenBank/DDBJ databases">
        <authorList>
            <consortium name="Wellcome Sanger Institute Data Sharing"/>
        </authorList>
    </citation>
    <scope>NUCLEOTIDE SEQUENCE [LARGE SCALE GENOMIC DNA]</scope>
</reference>
<keyword evidence="11 13" id="KW-0472">Membrane</keyword>
<accession>A0A8C5DLR2</accession>
<keyword evidence="15" id="KW-1185">Reference proteome</keyword>
<dbReference type="GO" id="GO:0006629">
    <property type="term" value="P:lipid metabolic process"/>
    <property type="evidence" value="ECO:0007669"/>
    <property type="project" value="UniProtKB-KW"/>
</dbReference>
<keyword evidence="4 13" id="KW-0328">Glycosyltransferase</keyword>
<evidence type="ECO:0000256" key="7">
    <source>
        <dbReference type="ARBA" id="ARBA00022968"/>
    </source>
</evidence>
<dbReference type="GO" id="GO:0000139">
    <property type="term" value="C:Golgi membrane"/>
    <property type="evidence" value="ECO:0007669"/>
    <property type="project" value="UniProtKB-SubCell"/>
</dbReference>
<keyword evidence="8 13" id="KW-1133">Transmembrane helix</keyword>
<proteinExistence type="inferred from homology"/>
<evidence type="ECO:0000256" key="4">
    <source>
        <dbReference type="ARBA" id="ARBA00022676"/>
    </source>
</evidence>
<keyword evidence="10" id="KW-0443">Lipid metabolism</keyword>
<evidence type="ECO:0000256" key="6">
    <source>
        <dbReference type="ARBA" id="ARBA00022692"/>
    </source>
</evidence>
<dbReference type="PANTHER" id="PTHR11214">
    <property type="entry name" value="BETA-1,3-N-ACETYLGLUCOSAMINYLTRANSFERASE"/>
    <property type="match status" value="1"/>
</dbReference>
<reference evidence="14" key="3">
    <citation type="submission" date="2025-09" db="UniProtKB">
        <authorList>
            <consortium name="Ensembl"/>
        </authorList>
    </citation>
    <scope>IDENTIFICATION</scope>
</reference>